<name>A0A7G9G7Y6_9FIRM</name>
<proteinExistence type="predicted"/>
<protein>
    <submittedName>
        <fullName evidence="1">YabP/YqfC family sporulation protein</fullName>
    </submittedName>
</protein>
<dbReference type="AlphaFoldDB" id="A0A7G9G7Y6"/>
<dbReference type="Proteomes" id="UP000515823">
    <property type="component" value="Chromosome"/>
</dbReference>
<evidence type="ECO:0000313" key="2">
    <source>
        <dbReference type="Proteomes" id="UP000515823"/>
    </source>
</evidence>
<accession>A0A7G9G7Y6</accession>
<gene>
    <name evidence="1" type="ORF">H9Q78_01340</name>
</gene>
<dbReference type="Pfam" id="PF07873">
    <property type="entry name" value="YabP"/>
    <property type="match status" value="1"/>
</dbReference>
<evidence type="ECO:0000313" key="1">
    <source>
        <dbReference type="EMBL" id="QNM06918.1"/>
    </source>
</evidence>
<sequence>MESLVSALELPQDLCLGAAVITALGCRELTIENHKGILEYGPECIRVLSGMCRIKITGCDLVISYFNREAMKIEGRIREIIYE</sequence>
<organism evidence="1 2">
    <name type="scientific">Qiania dongpingensis</name>
    <dbReference type="NCBI Taxonomy" id="2763669"/>
    <lineage>
        <taxon>Bacteria</taxon>
        <taxon>Bacillati</taxon>
        <taxon>Bacillota</taxon>
        <taxon>Clostridia</taxon>
        <taxon>Lachnospirales</taxon>
        <taxon>Lachnospiraceae</taxon>
        <taxon>Qiania</taxon>
    </lineage>
</organism>
<reference evidence="1 2" key="1">
    <citation type="submission" date="2020-08" db="EMBL/GenBank/DDBJ databases">
        <authorList>
            <person name="Liu C."/>
            <person name="Sun Q."/>
        </authorList>
    </citation>
    <scope>NUCLEOTIDE SEQUENCE [LARGE SCALE GENOMIC DNA]</scope>
    <source>
        <strain evidence="1 2">NSJ-38</strain>
    </source>
</reference>
<dbReference type="EMBL" id="CP060634">
    <property type="protein sequence ID" value="QNM06918.1"/>
    <property type="molecule type" value="Genomic_DNA"/>
</dbReference>
<dbReference type="InterPro" id="IPR022476">
    <property type="entry name" value="Spore_YabP/YqfC"/>
</dbReference>
<dbReference type="KEGG" id="qdo:H9Q78_01340"/>
<keyword evidence="2" id="KW-1185">Reference proteome</keyword>